<keyword evidence="2" id="KW-0812">Transmembrane</keyword>
<reference evidence="3" key="1">
    <citation type="submission" date="2016-09" db="EMBL/GenBank/DDBJ databases">
        <authorList>
            <person name="Hebert L."/>
            <person name="Moumen B."/>
        </authorList>
    </citation>
    <scope>NUCLEOTIDE SEQUENCE [LARGE SCALE GENOMIC DNA]</scope>
    <source>
        <strain evidence="3">OVI</strain>
    </source>
</reference>
<dbReference type="VEuPathDB" id="TriTrypDB:TEOVI_000285800"/>
<keyword evidence="2" id="KW-1133">Transmembrane helix</keyword>
<feature type="transmembrane region" description="Helical" evidence="2">
    <location>
        <begin position="74"/>
        <end position="105"/>
    </location>
</feature>
<organism evidence="3 4">
    <name type="scientific">Trypanosoma equiperdum</name>
    <dbReference type="NCBI Taxonomy" id="5694"/>
    <lineage>
        <taxon>Eukaryota</taxon>
        <taxon>Discoba</taxon>
        <taxon>Euglenozoa</taxon>
        <taxon>Kinetoplastea</taxon>
        <taxon>Metakinetoplastina</taxon>
        <taxon>Trypanosomatida</taxon>
        <taxon>Trypanosomatidae</taxon>
        <taxon>Trypanosoma</taxon>
    </lineage>
</organism>
<proteinExistence type="predicted"/>
<dbReference type="GeneID" id="92376798"/>
<protein>
    <submittedName>
        <fullName evidence="3">PRA1 family protein, putative</fullName>
    </submittedName>
</protein>
<feature type="transmembrane region" description="Helical" evidence="2">
    <location>
        <begin position="135"/>
        <end position="168"/>
    </location>
</feature>
<dbReference type="EMBL" id="CZPT02001617">
    <property type="protein sequence ID" value="SCU71277.1"/>
    <property type="molecule type" value="Genomic_DNA"/>
</dbReference>
<feature type="region of interest" description="Disordered" evidence="1">
    <location>
        <begin position="220"/>
        <end position="239"/>
    </location>
</feature>
<keyword evidence="2" id="KW-0472">Membrane</keyword>
<dbReference type="Proteomes" id="UP000195570">
    <property type="component" value="Unassembled WGS sequence"/>
</dbReference>
<evidence type="ECO:0000256" key="1">
    <source>
        <dbReference type="SAM" id="MobiDB-lite"/>
    </source>
</evidence>
<name>A0A1G4IFU5_TRYEQ</name>
<evidence type="ECO:0000313" key="3">
    <source>
        <dbReference type="EMBL" id="SCU71277.1"/>
    </source>
</evidence>
<dbReference type="RefSeq" id="XP_067081958.1">
    <property type="nucleotide sequence ID" value="XM_067225857.1"/>
</dbReference>
<gene>
    <name evidence="3" type="ORF">TEOVI_000285800</name>
</gene>
<accession>A0A1G4IFU5</accession>
<sequence length="418" mass="46031">MSASSDLDATSDEDENHFRRGNGSLVLQLSVLCDASFDQPQRPFGEFFCRPSMPTRETCTTTLLVNLLWFARNYYNLVLLASMGVILFAPPFALAVLSVSITYILRSRNGKSGAPCTSPQNDMLQKKKKGNHPTVMLFGLIRFLVFIGTCYVCGFLFITVCFVGVVALCLFHAMFTPYTDKAFELYSDVLCCRRLPLRLPCSPTRQFTCVDPSFDALSRQGSTVMSPRGGSCSKSSSPWMGTRTPEVLHHSFSSSSRPSQGEGIHNGWPLSESRRTVLSTQRGERLTGRRQSHLSEWGSRQQVRGRHRSPAALDVSDFQSDVEPHDSLVCAHAGTVRLTRVKESISISPMEQHLERNLSRMCSGFSGEAVTQGSVLDLCNDVCSALETAALEDEEGVFEQTTASQPIAPPTEAAPCLM</sequence>
<evidence type="ECO:0000313" key="4">
    <source>
        <dbReference type="Proteomes" id="UP000195570"/>
    </source>
</evidence>
<comment type="caution">
    <text evidence="3">The sequence shown here is derived from an EMBL/GenBank/DDBJ whole genome shotgun (WGS) entry which is preliminary data.</text>
</comment>
<feature type="region of interest" description="Disordered" evidence="1">
    <location>
        <begin position="250"/>
        <end position="307"/>
    </location>
</feature>
<feature type="compositionally biased region" description="Low complexity" evidence="1">
    <location>
        <begin position="226"/>
        <end position="238"/>
    </location>
</feature>
<keyword evidence="4" id="KW-1185">Reference proteome</keyword>
<feature type="region of interest" description="Disordered" evidence="1">
    <location>
        <begin position="396"/>
        <end position="418"/>
    </location>
</feature>
<evidence type="ECO:0000256" key="2">
    <source>
        <dbReference type="SAM" id="Phobius"/>
    </source>
</evidence>
<dbReference type="AlphaFoldDB" id="A0A1G4IFU5"/>